<organism evidence="1 2">
    <name type="scientific">Kineosporia succinea</name>
    <dbReference type="NCBI Taxonomy" id="84632"/>
    <lineage>
        <taxon>Bacteria</taxon>
        <taxon>Bacillati</taxon>
        <taxon>Actinomycetota</taxon>
        <taxon>Actinomycetes</taxon>
        <taxon>Kineosporiales</taxon>
        <taxon>Kineosporiaceae</taxon>
        <taxon>Kineosporia</taxon>
    </lineage>
</organism>
<dbReference type="Proteomes" id="UP001235712">
    <property type="component" value="Unassembled WGS sequence"/>
</dbReference>
<dbReference type="RefSeq" id="WP_307250563.1">
    <property type="nucleotide sequence ID" value="NZ_JAUSQZ010000001.1"/>
</dbReference>
<protein>
    <submittedName>
        <fullName evidence="1">Uncharacterized protein</fullName>
    </submittedName>
</protein>
<evidence type="ECO:0000313" key="2">
    <source>
        <dbReference type="Proteomes" id="UP001235712"/>
    </source>
</evidence>
<keyword evidence="2" id="KW-1185">Reference proteome</keyword>
<reference evidence="1 2" key="1">
    <citation type="submission" date="2023-07" db="EMBL/GenBank/DDBJ databases">
        <title>Sequencing the genomes of 1000 actinobacteria strains.</title>
        <authorList>
            <person name="Klenk H.-P."/>
        </authorList>
    </citation>
    <scope>NUCLEOTIDE SEQUENCE [LARGE SCALE GENOMIC DNA]</scope>
    <source>
        <strain evidence="1 2">DSM 44388</strain>
    </source>
</reference>
<name>A0ABT9PEI0_9ACTN</name>
<dbReference type="EMBL" id="JAUSQZ010000001">
    <property type="protein sequence ID" value="MDP9831112.1"/>
    <property type="molecule type" value="Genomic_DNA"/>
</dbReference>
<dbReference type="InterPro" id="IPR045994">
    <property type="entry name" value="DurN"/>
</dbReference>
<gene>
    <name evidence="1" type="ORF">J2S57_006861</name>
</gene>
<dbReference type="Pfam" id="PF19375">
    <property type="entry name" value="DurN"/>
    <property type="match status" value="1"/>
</dbReference>
<comment type="caution">
    <text evidence="1">The sequence shown here is derived from an EMBL/GenBank/DDBJ whole genome shotgun (WGS) entry which is preliminary data.</text>
</comment>
<accession>A0ABT9PEI0</accession>
<proteinExistence type="predicted"/>
<sequence>MKSAKVPTIYPGVDTIREVQELLVLASMLPSDGEMARALRLALDVPAETVTPRVNPVPDTHPHTMKGWLEEIWLGGHAGLAERHLLRFQGTSESMAAAMDELRAVERASGFRLAAEKV</sequence>
<evidence type="ECO:0000313" key="1">
    <source>
        <dbReference type="EMBL" id="MDP9831112.1"/>
    </source>
</evidence>